<sequence length="157" mass="18321">MDKDSTKASNGYYYHYSYQYPWIRTWENTLATCHFNEKSWISLSDNLLKISQPQSFRVLRKTQIKALHLSFKRLFLPLVIGGITAPLALVALYSNILVAWTALSIVLLGSFLFYYGLRGVYQLKVELYGSELNVFLDEKSQEMEEFVKMTNRILQMQ</sequence>
<proteinExistence type="predicted"/>
<keyword evidence="3" id="KW-1185">Reference proteome</keyword>
<evidence type="ECO:0000313" key="2">
    <source>
        <dbReference type="EMBL" id="MEN7546886.1"/>
    </source>
</evidence>
<keyword evidence="1" id="KW-0472">Membrane</keyword>
<gene>
    <name evidence="2" type="ORF">AAG747_03125</name>
</gene>
<organism evidence="2 3">
    <name type="scientific">Rapidithrix thailandica</name>
    <dbReference type="NCBI Taxonomy" id="413964"/>
    <lineage>
        <taxon>Bacteria</taxon>
        <taxon>Pseudomonadati</taxon>
        <taxon>Bacteroidota</taxon>
        <taxon>Cytophagia</taxon>
        <taxon>Cytophagales</taxon>
        <taxon>Flammeovirgaceae</taxon>
        <taxon>Rapidithrix</taxon>
    </lineage>
</organism>
<dbReference type="AlphaFoldDB" id="A0AAW9S192"/>
<accession>A0AAW9S192</accession>
<protein>
    <submittedName>
        <fullName evidence="2">Uncharacterized protein</fullName>
    </submittedName>
</protein>
<keyword evidence="1" id="KW-0812">Transmembrane</keyword>
<name>A0AAW9S192_9BACT</name>
<feature type="transmembrane region" description="Helical" evidence="1">
    <location>
        <begin position="74"/>
        <end position="93"/>
    </location>
</feature>
<dbReference type="Proteomes" id="UP001403385">
    <property type="component" value="Unassembled WGS sequence"/>
</dbReference>
<evidence type="ECO:0000313" key="3">
    <source>
        <dbReference type="Proteomes" id="UP001403385"/>
    </source>
</evidence>
<reference evidence="2 3" key="1">
    <citation type="submission" date="2024-04" db="EMBL/GenBank/DDBJ databases">
        <title>Novel genus in family Flammeovirgaceae.</title>
        <authorList>
            <person name="Nguyen T.H."/>
            <person name="Vuong T.Q."/>
            <person name="Le H."/>
            <person name="Kim S.-G."/>
        </authorList>
    </citation>
    <scope>NUCLEOTIDE SEQUENCE [LARGE SCALE GENOMIC DNA]</scope>
    <source>
        <strain evidence="2 3">JCM 23209</strain>
    </source>
</reference>
<comment type="caution">
    <text evidence="2">The sequence shown here is derived from an EMBL/GenBank/DDBJ whole genome shotgun (WGS) entry which is preliminary data.</text>
</comment>
<dbReference type="RefSeq" id="WP_346819665.1">
    <property type="nucleotide sequence ID" value="NZ_JBDKWZ010000001.1"/>
</dbReference>
<dbReference type="EMBL" id="JBDKWZ010000001">
    <property type="protein sequence ID" value="MEN7546886.1"/>
    <property type="molecule type" value="Genomic_DNA"/>
</dbReference>
<keyword evidence="1" id="KW-1133">Transmembrane helix</keyword>
<evidence type="ECO:0000256" key="1">
    <source>
        <dbReference type="SAM" id="Phobius"/>
    </source>
</evidence>
<feature type="transmembrane region" description="Helical" evidence="1">
    <location>
        <begin position="99"/>
        <end position="117"/>
    </location>
</feature>